<dbReference type="PANTHER" id="PTHR33567">
    <property type="entry name" value="CHROMATE ION TRANSPORTER (EUROFUNG)"/>
    <property type="match status" value="1"/>
</dbReference>
<dbReference type="NCBIfam" id="TIGR00937">
    <property type="entry name" value="2A51"/>
    <property type="match status" value="1"/>
</dbReference>
<proteinExistence type="inferred from homology"/>
<evidence type="ECO:0000256" key="2">
    <source>
        <dbReference type="ARBA" id="ARBA00005262"/>
    </source>
</evidence>
<dbReference type="Proteomes" id="UP001169063">
    <property type="component" value="Unassembled WGS sequence"/>
</dbReference>
<comment type="similarity">
    <text evidence="2">Belongs to the chromate ion transporter (CHR) (TC 2.A.51) family.</text>
</comment>
<feature type="transmembrane region" description="Helical" evidence="7">
    <location>
        <begin position="229"/>
        <end position="250"/>
    </location>
</feature>
<dbReference type="RefSeq" id="WP_302109167.1">
    <property type="nucleotide sequence ID" value="NZ_JAUKTR010000001.1"/>
</dbReference>
<evidence type="ECO:0000256" key="1">
    <source>
        <dbReference type="ARBA" id="ARBA00004651"/>
    </source>
</evidence>
<evidence type="ECO:0000256" key="3">
    <source>
        <dbReference type="ARBA" id="ARBA00022475"/>
    </source>
</evidence>
<gene>
    <name evidence="8" type="primary">chrA</name>
    <name evidence="8" type="ORF">Q0812_04965</name>
</gene>
<organism evidence="8 9">
    <name type="scientific">Peiella sedimenti</name>
    <dbReference type="NCBI Taxonomy" id="3061083"/>
    <lineage>
        <taxon>Bacteria</taxon>
        <taxon>Pseudomonadati</taxon>
        <taxon>Pseudomonadota</taxon>
        <taxon>Alphaproteobacteria</taxon>
        <taxon>Caulobacterales</taxon>
        <taxon>Caulobacteraceae</taxon>
        <taxon>Peiella</taxon>
    </lineage>
</organism>
<dbReference type="EMBL" id="JAUKTR010000001">
    <property type="protein sequence ID" value="MDO1558774.1"/>
    <property type="molecule type" value="Genomic_DNA"/>
</dbReference>
<evidence type="ECO:0000313" key="8">
    <source>
        <dbReference type="EMBL" id="MDO1558774.1"/>
    </source>
</evidence>
<accession>A0ABT8SJS0</accession>
<feature type="transmembrane region" description="Helical" evidence="7">
    <location>
        <begin position="153"/>
        <end position="185"/>
    </location>
</feature>
<dbReference type="InterPro" id="IPR003370">
    <property type="entry name" value="Chromate_transpt"/>
</dbReference>
<feature type="transmembrane region" description="Helical" evidence="7">
    <location>
        <begin position="192"/>
        <end position="209"/>
    </location>
</feature>
<feature type="transmembrane region" description="Helical" evidence="7">
    <location>
        <begin position="271"/>
        <end position="293"/>
    </location>
</feature>
<reference evidence="8" key="1">
    <citation type="submission" date="2023-07" db="EMBL/GenBank/DDBJ databases">
        <title>Brevundimonas soil sp. nov., isolated from the soil of chemical plant.</title>
        <authorList>
            <person name="Wu N."/>
        </authorList>
    </citation>
    <scope>NUCLEOTIDE SEQUENCE</scope>
    <source>
        <strain evidence="8">XZ-24</strain>
    </source>
</reference>
<name>A0ABT8SJS0_9CAUL</name>
<evidence type="ECO:0000256" key="7">
    <source>
        <dbReference type="SAM" id="Phobius"/>
    </source>
</evidence>
<keyword evidence="9" id="KW-1185">Reference proteome</keyword>
<protein>
    <submittedName>
        <fullName evidence="8">Chromate efflux transporter</fullName>
    </submittedName>
</protein>
<evidence type="ECO:0000256" key="5">
    <source>
        <dbReference type="ARBA" id="ARBA00022989"/>
    </source>
</evidence>
<sequence>MSEADSTFEPAPPPLSLGALFLLFLGFGVRAFGGPVAQIALLKRELVERDGWMSTARFNRLLAVMQALPGPEAHELCVHLGMRARGQWGGLLAGLGFMLPGFVLMLAVSWLYFRLDFDQPWLAAATLGLQAAVIALIVRAVERIGRHALSDPWLWALAGLALVASLLGVSFWIVLGACGGAYALIRMGRRTGAVAVLVLAAGLALLTAGQADGLAGPPAGGVSSPASPWLLFLAGLKAGLLTFGGAYTAIPFVRADTVERSWISEGQFLDGLALSGVLPAPLIIFCTFVGYAAGGLPGALLITAGVFLPAFAFSLIFYDRLEAVIETPGLSALLEGVTAGVVGLIAATTLQLGWRLLAGEGGWPAAAIALGGLVALHVWRSGWAVPAVLLAGAAAMTALRLSGVAH</sequence>
<keyword evidence="5 7" id="KW-1133">Transmembrane helix</keyword>
<evidence type="ECO:0000313" key="9">
    <source>
        <dbReference type="Proteomes" id="UP001169063"/>
    </source>
</evidence>
<feature type="transmembrane region" description="Helical" evidence="7">
    <location>
        <begin position="88"/>
        <end position="113"/>
    </location>
</feature>
<evidence type="ECO:0000256" key="6">
    <source>
        <dbReference type="ARBA" id="ARBA00023136"/>
    </source>
</evidence>
<dbReference type="Pfam" id="PF02417">
    <property type="entry name" value="Chromate_transp"/>
    <property type="match status" value="2"/>
</dbReference>
<dbReference type="PANTHER" id="PTHR33567:SF3">
    <property type="entry name" value="CHROMATE ION TRANSPORTER (EUROFUNG)"/>
    <property type="match status" value="1"/>
</dbReference>
<feature type="transmembrane region" description="Helical" evidence="7">
    <location>
        <begin position="299"/>
        <end position="318"/>
    </location>
</feature>
<comment type="caution">
    <text evidence="8">The sequence shown here is derived from an EMBL/GenBank/DDBJ whole genome shotgun (WGS) entry which is preliminary data.</text>
</comment>
<dbReference type="PIRSF" id="PIRSF004810">
    <property type="entry name" value="ChrA"/>
    <property type="match status" value="1"/>
</dbReference>
<feature type="transmembrane region" description="Helical" evidence="7">
    <location>
        <begin position="330"/>
        <end position="350"/>
    </location>
</feature>
<keyword evidence="4 7" id="KW-0812">Transmembrane</keyword>
<evidence type="ECO:0000256" key="4">
    <source>
        <dbReference type="ARBA" id="ARBA00022692"/>
    </source>
</evidence>
<dbReference type="InterPro" id="IPR014047">
    <property type="entry name" value="Chr_Tranpt_l_chain"/>
</dbReference>
<keyword evidence="6 7" id="KW-0472">Membrane</keyword>
<feature type="transmembrane region" description="Helical" evidence="7">
    <location>
        <begin position="386"/>
        <end position="405"/>
    </location>
</feature>
<keyword evidence="3" id="KW-1003">Cell membrane</keyword>
<comment type="subcellular location">
    <subcellularLocation>
        <location evidence="1">Cell membrane</location>
        <topology evidence="1">Multi-pass membrane protein</topology>
    </subcellularLocation>
</comment>